<keyword evidence="11" id="KW-1185">Reference proteome</keyword>
<dbReference type="PROSITE" id="PS51459">
    <property type="entry name" value="FIDO"/>
    <property type="match status" value="1"/>
</dbReference>
<proteinExistence type="predicted"/>
<dbReference type="PANTHER" id="PTHR39560:SF1">
    <property type="entry name" value="PROTEIN ADENYLYLTRANSFERASE FIC-RELATED"/>
    <property type="match status" value="1"/>
</dbReference>
<reference evidence="10" key="1">
    <citation type="submission" date="2022-10" db="EMBL/GenBank/DDBJ databases">
        <title>Rhodococcus sp.75.</title>
        <authorList>
            <person name="Sun M."/>
        </authorList>
    </citation>
    <scope>NUCLEOTIDE SEQUENCE</scope>
    <source>
        <strain evidence="10">75</strain>
        <plasmid evidence="10">unnamed1</plasmid>
    </source>
</reference>
<evidence type="ECO:0000256" key="1">
    <source>
        <dbReference type="ARBA" id="ARBA00022679"/>
    </source>
</evidence>
<dbReference type="PANTHER" id="PTHR39560">
    <property type="entry name" value="PROTEIN ADENYLYLTRANSFERASE FIC-RELATED"/>
    <property type="match status" value="1"/>
</dbReference>
<evidence type="ECO:0000256" key="6">
    <source>
        <dbReference type="ARBA" id="ARBA00047939"/>
    </source>
</evidence>
<evidence type="ECO:0000256" key="7">
    <source>
        <dbReference type="ARBA" id="ARBA00048696"/>
    </source>
</evidence>
<dbReference type="Proteomes" id="UP001164965">
    <property type="component" value="Plasmid unnamed1"/>
</dbReference>
<dbReference type="InterPro" id="IPR036597">
    <property type="entry name" value="Fido-like_dom_sf"/>
</dbReference>
<dbReference type="EMBL" id="CP110616">
    <property type="protein sequence ID" value="UZJ26836.1"/>
    <property type="molecule type" value="Genomic_DNA"/>
</dbReference>
<evidence type="ECO:0000256" key="5">
    <source>
        <dbReference type="ARBA" id="ARBA00034531"/>
    </source>
</evidence>
<dbReference type="Gene3D" id="1.10.3290.10">
    <property type="entry name" value="Fido-like domain"/>
    <property type="match status" value="1"/>
</dbReference>
<feature type="region of interest" description="Disordered" evidence="8">
    <location>
        <begin position="210"/>
        <end position="277"/>
    </location>
</feature>
<dbReference type="InterPro" id="IPR003812">
    <property type="entry name" value="Fido"/>
</dbReference>
<evidence type="ECO:0000256" key="3">
    <source>
        <dbReference type="ARBA" id="ARBA00022741"/>
    </source>
</evidence>
<organism evidence="10 11">
    <name type="scientific">Rhodococcus antarcticus</name>
    <dbReference type="NCBI Taxonomy" id="2987751"/>
    <lineage>
        <taxon>Bacteria</taxon>
        <taxon>Bacillati</taxon>
        <taxon>Actinomycetota</taxon>
        <taxon>Actinomycetes</taxon>
        <taxon>Mycobacteriales</taxon>
        <taxon>Nocardiaceae</taxon>
        <taxon>Rhodococcus</taxon>
    </lineage>
</organism>
<comment type="catalytic activity">
    <reaction evidence="6">
        <text>L-threonyl-[protein] + ATP = 3-O-(5'-adenylyl)-L-threonyl-[protein] + diphosphate</text>
        <dbReference type="Rhea" id="RHEA:54292"/>
        <dbReference type="Rhea" id="RHEA-COMP:11060"/>
        <dbReference type="Rhea" id="RHEA-COMP:13847"/>
        <dbReference type="ChEBI" id="CHEBI:30013"/>
        <dbReference type="ChEBI" id="CHEBI:30616"/>
        <dbReference type="ChEBI" id="CHEBI:33019"/>
        <dbReference type="ChEBI" id="CHEBI:138113"/>
        <dbReference type="EC" id="2.7.7.108"/>
    </reaction>
</comment>
<gene>
    <name evidence="10" type="ORF">RHODO2019_18305</name>
</gene>
<dbReference type="RefSeq" id="WP_265384940.1">
    <property type="nucleotide sequence ID" value="NZ_CP110616.1"/>
</dbReference>
<evidence type="ECO:0000259" key="9">
    <source>
        <dbReference type="PROSITE" id="PS51459"/>
    </source>
</evidence>
<evidence type="ECO:0000313" key="11">
    <source>
        <dbReference type="Proteomes" id="UP001164965"/>
    </source>
</evidence>
<evidence type="ECO:0000256" key="2">
    <source>
        <dbReference type="ARBA" id="ARBA00022695"/>
    </source>
</evidence>
<dbReference type="Pfam" id="PF02661">
    <property type="entry name" value="Fic"/>
    <property type="match status" value="1"/>
</dbReference>
<keyword evidence="3" id="KW-0547">Nucleotide-binding</keyword>
<evidence type="ECO:0000256" key="4">
    <source>
        <dbReference type="ARBA" id="ARBA00022840"/>
    </source>
</evidence>
<feature type="domain" description="Fido" evidence="9">
    <location>
        <begin position="64"/>
        <end position="207"/>
    </location>
</feature>
<keyword evidence="10" id="KW-0614">Plasmid</keyword>
<geneLocation type="plasmid" evidence="10 11">
    <name>unnamed1</name>
</geneLocation>
<keyword evidence="2" id="KW-0548">Nucleotidyltransferase</keyword>
<keyword evidence="1" id="KW-0808">Transferase</keyword>
<sequence length="277" mass="31167">MSGGQFARDQAEWRWRAYFMPDTTTLRKNLGIIDPEALRAVEYRISSVRRQQLDQGTVVVPRTFDDAHLVAVHRHLFGDVYPWAGQPRTVNMAKDGRNFADVEHEVMGQVWEAKVVVARTPWERLDREEFAVAMAEVTAHLNFAHPFREGNGRTTRVLLEHLAERTPFALDFTRVSAQVWNQASAASMPTGRGEAPDLAPLVPVFRALTVDRDPPSPARGQGLERSVQRSPGQLAALANPHRMPLTALQRQQDSTRLRDQASTVDLPRGPAERQQGR</sequence>
<keyword evidence="4" id="KW-0067">ATP-binding</keyword>
<name>A0ABY6P594_9NOCA</name>
<protein>
    <recommendedName>
        <fullName evidence="5">protein adenylyltransferase</fullName>
        <ecNumber evidence="5">2.7.7.108</ecNumber>
    </recommendedName>
</protein>
<evidence type="ECO:0000256" key="8">
    <source>
        <dbReference type="SAM" id="MobiDB-lite"/>
    </source>
</evidence>
<comment type="catalytic activity">
    <reaction evidence="7">
        <text>L-tyrosyl-[protein] + ATP = O-(5'-adenylyl)-L-tyrosyl-[protein] + diphosphate</text>
        <dbReference type="Rhea" id="RHEA:54288"/>
        <dbReference type="Rhea" id="RHEA-COMP:10136"/>
        <dbReference type="Rhea" id="RHEA-COMP:13846"/>
        <dbReference type="ChEBI" id="CHEBI:30616"/>
        <dbReference type="ChEBI" id="CHEBI:33019"/>
        <dbReference type="ChEBI" id="CHEBI:46858"/>
        <dbReference type="ChEBI" id="CHEBI:83624"/>
        <dbReference type="EC" id="2.7.7.108"/>
    </reaction>
</comment>
<dbReference type="EC" id="2.7.7.108" evidence="5"/>
<accession>A0ABY6P594</accession>
<evidence type="ECO:0000313" key="10">
    <source>
        <dbReference type="EMBL" id="UZJ26836.1"/>
    </source>
</evidence>
<dbReference type="SUPFAM" id="SSF140931">
    <property type="entry name" value="Fic-like"/>
    <property type="match status" value="1"/>
</dbReference>